<dbReference type="AlphaFoldDB" id="A0A066RZW0"/>
<evidence type="ECO:0000313" key="7">
    <source>
        <dbReference type="Proteomes" id="UP000027192"/>
    </source>
</evidence>
<keyword evidence="7" id="KW-1185">Reference proteome</keyword>
<dbReference type="Pfam" id="PF00126">
    <property type="entry name" value="HTH_1"/>
    <property type="match status" value="1"/>
</dbReference>
<sequence>MKSNYSLDDLRCFCTVAELGSFKLAAENLGMPLSTLSRRIRQLETDLQLRLLNRDAHRVSLTHTGQQYFERSSALFDELSDIGEDLHRDKHEPKGKIRISAPINAGSQFLREIFFDFLLQYPEIQLDLQFSNTLIDIEAQAMDVVFRVGTPVVENWIARPLKDIHFIVCAHPDYPVQAITQPDMLSDHPSIVCHPMSTWQLLHAETGKAYDYQPVLGLRLEVDEIRMLTHAIQAGLGIGYIPDYFALPMIEQGELSRVLPDWQSKPRTLFMLYRDRDHLPMRVRLLVAFVMARFEAMHRT</sequence>
<dbReference type="PANTHER" id="PTHR30537:SF5">
    <property type="entry name" value="HTH-TYPE TRANSCRIPTIONAL ACTIVATOR TTDR-RELATED"/>
    <property type="match status" value="1"/>
</dbReference>
<keyword evidence="2" id="KW-0805">Transcription regulation</keyword>
<protein>
    <submittedName>
        <fullName evidence="6">LysR family transcriptional regulator</fullName>
    </submittedName>
</protein>
<dbReference type="EMBL" id="JMIB01000005">
    <property type="protein sequence ID" value="KDM92933.1"/>
    <property type="molecule type" value="Genomic_DNA"/>
</dbReference>
<evidence type="ECO:0000256" key="4">
    <source>
        <dbReference type="ARBA" id="ARBA00023163"/>
    </source>
</evidence>
<dbReference type="Proteomes" id="UP000027192">
    <property type="component" value="Unassembled WGS sequence"/>
</dbReference>
<proteinExistence type="inferred from homology"/>
<evidence type="ECO:0000313" key="6">
    <source>
        <dbReference type="EMBL" id="KDM92933.1"/>
    </source>
</evidence>
<reference evidence="6 7" key="1">
    <citation type="submission" date="2014-04" db="EMBL/GenBank/DDBJ databases">
        <title>Draft genome sequence of Photobacterium halotolerans S2753: a solonamide, ngercheumicin and holomycin producer.</title>
        <authorList>
            <person name="Machado H.R."/>
            <person name="Gram L."/>
        </authorList>
    </citation>
    <scope>NUCLEOTIDE SEQUENCE [LARGE SCALE GENOMIC DNA]</scope>
    <source>
        <strain evidence="6 7">S2753</strain>
    </source>
</reference>
<feature type="domain" description="HTH lysR-type" evidence="5">
    <location>
        <begin position="5"/>
        <end position="62"/>
    </location>
</feature>
<comment type="caution">
    <text evidence="6">The sequence shown here is derived from an EMBL/GenBank/DDBJ whole genome shotgun (WGS) entry which is preliminary data.</text>
</comment>
<dbReference type="PROSITE" id="PS50931">
    <property type="entry name" value="HTH_LYSR"/>
    <property type="match status" value="1"/>
</dbReference>
<dbReference type="InterPro" id="IPR005119">
    <property type="entry name" value="LysR_subst-bd"/>
</dbReference>
<keyword evidence="4" id="KW-0804">Transcription</keyword>
<dbReference type="STRING" id="1654360.EA58_04040"/>
<dbReference type="InterPro" id="IPR036390">
    <property type="entry name" value="WH_DNA-bd_sf"/>
</dbReference>
<evidence type="ECO:0000256" key="1">
    <source>
        <dbReference type="ARBA" id="ARBA00009437"/>
    </source>
</evidence>
<dbReference type="GO" id="GO:0006351">
    <property type="term" value="P:DNA-templated transcription"/>
    <property type="evidence" value="ECO:0007669"/>
    <property type="project" value="TreeGrafter"/>
</dbReference>
<dbReference type="Gene3D" id="3.40.190.290">
    <property type="match status" value="1"/>
</dbReference>
<organism evidence="6 7">
    <name type="scientific">Photobacterium galatheae</name>
    <dbReference type="NCBI Taxonomy" id="1654360"/>
    <lineage>
        <taxon>Bacteria</taxon>
        <taxon>Pseudomonadati</taxon>
        <taxon>Pseudomonadota</taxon>
        <taxon>Gammaproteobacteria</taxon>
        <taxon>Vibrionales</taxon>
        <taxon>Vibrionaceae</taxon>
        <taxon>Photobacterium</taxon>
    </lineage>
</organism>
<dbReference type="Gene3D" id="1.10.10.10">
    <property type="entry name" value="Winged helix-like DNA-binding domain superfamily/Winged helix DNA-binding domain"/>
    <property type="match status" value="1"/>
</dbReference>
<dbReference type="SUPFAM" id="SSF53850">
    <property type="entry name" value="Periplasmic binding protein-like II"/>
    <property type="match status" value="1"/>
</dbReference>
<gene>
    <name evidence="6" type="ORF">EA58_04040</name>
</gene>
<comment type="similarity">
    <text evidence="1">Belongs to the LysR transcriptional regulatory family.</text>
</comment>
<name>A0A066RZW0_9GAMM</name>
<dbReference type="PANTHER" id="PTHR30537">
    <property type="entry name" value="HTH-TYPE TRANSCRIPTIONAL REGULATOR"/>
    <property type="match status" value="1"/>
</dbReference>
<dbReference type="GO" id="GO:0003700">
    <property type="term" value="F:DNA-binding transcription factor activity"/>
    <property type="evidence" value="ECO:0007669"/>
    <property type="project" value="InterPro"/>
</dbReference>
<accession>A0A066RZW0</accession>
<dbReference type="FunFam" id="1.10.10.10:FF:000001">
    <property type="entry name" value="LysR family transcriptional regulator"/>
    <property type="match status" value="1"/>
</dbReference>
<keyword evidence="3" id="KW-0238">DNA-binding</keyword>
<evidence type="ECO:0000256" key="3">
    <source>
        <dbReference type="ARBA" id="ARBA00023125"/>
    </source>
</evidence>
<dbReference type="InterPro" id="IPR058163">
    <property type="entry name" value="LysR-type_TF_proteobact-type"/>
</dbReference>
<dbReference type="SUPFAM" id="SSF46785">
    <property type="entry name" value="Winged helix' DNA-binding domain"/>
    <property type="match status" value="1"/>
</dbReference>
<evidence type="ECO:0000256" key="2">
    <source>
        <dbReference type="ARBA" id="ARBA00023015"/>
    </source>
</evidence>
<dbReference type="InterPro" id="IPR000847">
    <property type="entry name" value="LysR_HTH_N"/>
</dbReference>
<dbReference type="Pfam" id="PF03466">
    <property type="entry name" value="LysR_substrate"/>
    <property type="match status" value="1"/>
</dbReference>
<dbReference type="OrthoDB" id="9815676at2"/>
<dbReference type="InterPro" id="IPR036388">
    <property type="entry name" value="WH-like_DNA-bd_sf"/>
</dbReference>
<dbReference type="RefSeq" id="WP_036749096.1">
    <property type="nucleotide sequence ID" value="NZ_JAGSGC010000002.1"/>
</dbReference>
<dbReference type="CDD" id="cd08422">
    <property type="entry name" value="PBP2_CrgA_like"/>
    <property type="match status" value="1"/>
</dbReference>
<dbReference type="GO" id="GO:0043565">
    <property type="term" value="F:sequence-specific DNA binding"/>
    <property type="evidence" value="ECO:0007669"/>
    <property type="project" value="TreeGrafter"/>
</dbReference>
<evidence type="ECO:0000259" key="5">
    <source>
        <dbReference type="PROSITE" id="PS50931"/>
    </source>
</evidence>